<feature type="compositionally biased region" description="Basic and acidic residues" evidence="1">
    <location>
        <begin position="74"/>
        <end position="84"/>
    </location>
</feature>
<organism evidence="2">
    <name type="scientific">Timema genevievae</name>
    <name type="common">Walking stick</name>
    <dbReference type="NCBI Taxonomy" id="629358"/>
    <lineage>
        <taxon>Eukaryota</taxon>
        <taxon>Metazoa</taxon>
        <taxon>Ecdysozoa</taxon>
        <taxon>Arthropoda</taxon>
        <taxon>Hexapoda</taxon>
        <taxon>Insecta</taxon>
        <taxon>Pterygota</taxon>
        <taxon>Neoptera</taxon>
        <taxon>Polyneoptera</taxon>
        <taxon>Phasmatodea</taxon>
        <taxon>Timematodea</taxon>
        <taxon>Timematoidea</taxon>
        <taxon>Timematidae</taxon>
        <taxon>Timema</taxon>
    </lineage>
</organism>
<gene>
    <name evidence="2" type="ORF">TGEB3V08_LOCUS6530</name>
</gene>
<sequence length="84" mass="8900">MGGFGALEADRKLGGHAACHEVMWAKSLGSSSSQSLVRAADPNRSPGRHGEHTETGEGDIANNHGTSKSYLRHSSKEIDLTNNI</sequence>
<dbReference type="EMBL" id="OE841696">
    <property type="protein sequence ID" value="CAD7596804.1"/>
    <property type="molecule type" value="Genomic_DNA"/>
</dbReference>
<dbReference type="AlphaFoldDB" id="A0A7R9PMF1"/>
<evidence type="ECO:0000256" key="1">
    <source>
        <dbReference type="SAM" id="MobiDB-lite"/>
    </source>
</evidence>
<accession>A0A7R9PMF1</accession>
<reference evidence="2" key="1">
    <citation type="submission" date="2020-11" db="EMBL/GenBank/DDBJ databases">
        <authorList>
            <person name="Tran Van P."/>
        </authorList>
    </citation>
    <scope>NUCLEOTIDE SEQUENCE</scope>
</reference>
<name>A0A7R9PMF1_TIMGE</name>
<evidence type="ECO:0000313" key="2">
    <source>
        <dbReference type="EMBL" id="CAD7596804.1"/>
    </source>
</evidence>
<protein>
    <submittedName>
        <fullName evidence="2">Uncharacterized protein</fullName>
    </submittedName>
</protein>
<feature type="region of interest" description="Disordered" evidence="1">
    <location>
        <begin position="29"/>
        <end position="84"/>
    </location>
</feature>
<proteinExistence type="predicted"/>